<dbReference type="OrthoDB" id="118896at2"/>
<evidence type="ECO:0000259" key="1">
    <source>
        <dbReference type="Pfam" id="PF13590"/>
    </source>
</evidence>
<comment type="caution">
    <text evidence="2">The sequence shown here is derived from an EMBL/GenBank/DDBJ whole genome shotgun (WGS) entry which is preliminary data.</text>
</comment>
<dbReference type="Proteomes" id="UP000216429">
    <property type="component" value="Unassembled WGS sequence"/>
</dbReference>
<gene>
    <name evidence="2" type="ORF">CAL22_14755</name>
</gene>
<sequence>MLCVVGVAVALAGCASKPIVRSDYDHKVDFAQYHSYGFLSPLGTDKAGYSSLLTERLKSAVRGEMQRRGYVYDETQPDLQVNFSAKLEEKVQIIPAATPPMPYYAYRGGFYGGWPGYGWGDDVYQYTQGTLNVDLVDRRRKQLVWEGVVTGEVSEPNWAESQQRVDAAVALIFQQYPFVAGARAPATR</sequence>
<dbReference type="AlphaFoldDB" id="A0A261VAD4"/>
<evidence type="ECO:0000313" key="2">
    <source>
        <dbReference type="EMBL" id="OZI71126.1"/>
    </source>
</evidence>
<organism evidence="2 3">
    <name type="scientific">Bordetella genomosp. 12</name>
    <dbReference type="NCBI Taxonomy" id="463035"/>
    <lineage>
        <taxon>Bacteria</taxon>
        <taxon>Pseudomonadati</taxon>
        <taxon>Pseudomonadota</taxon>
        <taxon>Betaproteobacteria</taxon>
        <taxon>Burkholderiales</taxon>
        <taxon>Alcaligenaceae</taxon>
        <taxon>Bordetella</taxon>
    </lineage>
</organism>
<dbReference type="EMBL" id="NEVU01000003">
    <property type="protein sequence ID" value="OZI71126.1"/>
    <property type="molecule type" value="Genomic_DNA"/>
</dbReference>
<protein>
    <recommendedName>
        <fullName evidence="1">DUF4136 domain-containing protein</fullName>
    </recommendedName>
</protein>
<evidence type="ECO:0000313" key="3">
    <source>
        <dbReference type="Proteomes" id="UP000216429"/>
    </source>
</evidence>
<keyword evidence="3" id="KW-1185">Reference proteome</keyword>
<dbReference type="Gene3D" id="3.30.160.670">
    <property type="match status" value="1"/>
</dbReference>
<reference evidence="3" key="1">
    <citation type="submission" date="2017-05" db="EMBL/GenBank/DDBJ databases">
        <title>Complete and WGS of Bordetella genogroups.</title>
        <authorList>
            <person name="Spilker T."/>
            <person name="Lipuma J."/>
        </authorList>
    </citation>
    <scope>NUCLEOTIDE SEQUENCE [LARGE SCALE GENOMIC DNA]</scope>
    <source>
        <strain evidence="3">AU6712</strain>
    </source>
</reference>
<feature type="domain" description="DUF4136" evidence="1">
    <location>
        <begin position="20"/>
        <end position="177"/>
    </location>
</feature>
<accession>A0A261VAD4</accession>
<dbReference type="Pfam" id="PF13590">
    <property type="entry name" value="DUF4136"/>
    <property type="match status" value="1"/>
</dbReference>
<dbReference type="InterPro" id="IPR025411">
    <property type="entry name" value="DUF4136"/>
</dbReference>
<proteinExistence type="predicted"/>
<name>A0A261VAD4_9BORD</name>